<dbReference type="EMBL" id="JRUN01000003">
    <property type="protein sequence ID" value="KHD86604.1"/>
    <property type="molecule type" value="Genomic_DNA"/>
</dbReference>
<dbReference type="GO" id="GO:0030313">
    <property type="term" value="C:cell envelope"/>
    <property type="evidence" value="ECO:0007669"/>
    <property type="project" value="UniProtKB-SubCell"/>
</dbReference>
<keyword evidence="5" id="KW-0175">Coiled coil</keyword>
<name>A0A0A6VJ00_9BACI</name>
<evidence type="ECO:0000256" key="3">
    <source>
        <dbReference type="ARBA" id="ARBA00022723"/>
    </source>
</evidence>
<dbReference type="Gene3D" id="3.40.50.1980">
    <property type="entry name" value="Nitrogenase molybdenum iron protein domain"/>
    <property type="match status" value="2"/>
</dbReference>
<evidence type="ECO:0000256" key="4">
    <source>
        <dbReference type="ARBA" id="ARBA00022729"/>
    </source>
</evidence>
<dbReference type="Proteomes" id="UP000030588">
    <property type="component" value="Unassembled WGS sequence"/>
</dbReference>
<dbReference type="InterPro" id="IPR050492">
    <property type="entry name" value="Bact_metal-bind_prot9"/>
</dbReference>
<protein>
    <submittedName>
        <fullName evidence="7">Metal ABC transporter substrate-binding protein</fullName>
    </submittedName>
</protein>
<dbReference type="CDD" id="cd01020">
    <property type="entry name" value="TroA_b"/>
    <property type="match status" value="1"/>
</dbReference>
<dbReference type="AlphaFoldDB" id="A0A0A6VJ00"/>
<evidence type="ECO:0000256" key="1">
    <source>
        <dbReference type="ARBA" id="ARBA00004196"/>
    </source>
</evidence>
<dbReference type="SUPFAM" id="SSF53807">
    <property type="entry name" value="Helical backbone' metal receptor"/>
    <property type="match status" value="1"/>
</dbReference>
<dbReference type="RefSeq" id="WP_025728930.1">
    <property type="nucleotide sequence ID" value="NZ_JAMAUG010000004.1"/>
</dbReference>
<sequence>MKKYKGKRIIAALGISALLGGALAGCGNHTNKTASPSNKSIQIVAAEDFYGEVAKAVLGNHGTVTSIINKPSMDPHDFEATTGTAKTVNKADIVIYNGIGYDGWMKKLTQSSKNDDQKVIAVGEDVMNKQEGDNEHLWYNPTTVPKLADKIADELSALDSKHKKDYEANAAAYKKDIQAIQDEINKLKKNSNGAKVNVSEPVFDYALQAMGYKEGNEHFSKAVEDGNDPSPSDIAQMQEDVKKHRIAFFVDNIQATDSTVKNIVNLCKKYNVPVVKVTETLPTGKDYKTWMLDQYKQVENIQSAQK</sequence>
<dbReference type="OrthoDB" id="9810636at2"/>
<keyword evidence="2" id="KW-0813">Transport</keyword>
<comment type="caution">
    <text evidence="7">The sequence shown here is derived from an EMBL/GenBank/DDBJ whole genome shotgun (WGS) entry which is preliminary data.</text>
</comment>
<keyword evidence="4 6" id="KW-0732">Signal</keyword>
<dbReference type="InterPro" id="IPR006127">
    <property type="entry name" value="ZnuA-like"/>
</dbReference>
<feature type="chain" id="PRO_5002023518" evidence="6">
    <location>
        <begin position="25"/>
        <end position="306"/>
    </location>
</feature>
<gene>
    <name evidence="7" type="ORF">NG54_01905</name>
</gene>
<dbReference type="STRING" id="363870.NG54_01905"/>
<evidence type="ECO:0000256" key="5">
    <source>
        <dbReference type="SAM" id="Coils"/>
    </source>
</evidence>
<dbReference type="PANTHER" id="PTHR42953:SF1">
    <property type="entry name" value="METAL-BINDING PROTEIN HI_0362-RELATED"/>
    <property type="match status" value="1"/>
</dbReference>
<feature type="signal peptide" evidence="6">
    <location>
        <begin position="1"/>
        <end position="24"/>
    </location>
</feature>
<proteinExistence type="predicted"/>
<evidence type="ECO:0000256" key="2">
    <source>
        <dbReference type="ARBA" id="ARBA00022448"/>
    </source>
</evidence>
<dbReference type="GO" id="GO:0046872">
    <property type="term" value="F:metal ion binding"/>
    <property type="evidence" value="ECO:0007669"/>
    <property type="project" value="UniProtKB-KW"/>
</dbReference>
<evidence type="ECO:0000313" key="7">
    <source>
        <dbReference type="EMBL" id="KHD86604.1"/>
    </source>
</evidence>
<reference evidence="7 8" key="1">
    <citation type="submission" date="2014-10" db="EMBL/GenBank/DDBJ databases">
        <title>Draft genome of phytase producing Bacillus ginsengihumi strain M2.11.</title>
        <authorList>
            <person name="Toymentseva A."/>
            <person name="Boulygina E.A."/>
            <person name="Kazakov S.V."/>
            <person name="Kayumov I."/>
            <person name="Suleimanova A.D."/>
            <person name="Mardanova A.M."/>
            <person name="Maria S.N."/>
            <person name="Sergey M.Y."/>
            <person name="Sharipova M.R."/>
        </authorList>
    </citation>
    <scope>NUCLEOTIDE SEQUENCE [LARGE SCALE GENOMIC DNA]</scope>
    <source>
        <strain evidence="7 8">M2.11</strain>
    </source>
</reference>
<dbReference type="PROSITE" id="PS51257">
    <property type="entry name" value="PROKAR_LIPOPROTEIN"/>
    <property type="match status" value="1"/>
</dbReference>
<dbReference type="GO" id="GO:0030001">
    <property type="term" value="P:metal ion transport"/>
    <property type="evidence" value="ECO:0007669"/>
    <property type="project" value="InterPro"/>
</dbReference>
<dbReference type="PANTHER" id="PTHR42953">
    <property type="entry name" value="HIGH-AFFINITY ZINC UPTAKE SYSTEM PROTEIN ZNUA-RELATED"/>
    <property type="match status" value="1"/>
</dbReference>
<evidence type="ECO:0000313" key="8">
    <source>
        <dbReference type="Proteomes" id="UP000030588"/>
    </source>
</evidence>
<accession>A0A0A6VJ00</accession>
<keyword evidence="3" id="KW-0479">Metal-binding</keyword>
<evidence type="ECO:0000256" key="6">
    <source>
        <dbReference type="SAM" id="SignalP"/>
    </source>
</evidence>
<organism evidence="7 8">
    <name type="scientific">Heyndrickxia ginsengihumi</name>
    <dbReference type="NCBI Taxonomy" id="363870"/>
    <lineage>
        <taxon>Bacteria</taxon>
        <taxon>Bacillati</taxon>
        <taxon>Bacillota</taxon>
        <taxon>Bacilli</taxon>
        <taxon>Bacillales</taxon>
        <taxon>Bacillaceae</taxon>
        <taxon>Heyndrickxia</taxon>
    </lineage>
</organism>
<feature type="coiled-coil region" evidence="5">
    <location>
        <begin position="163"/>
        <end position="197"/>
    </location>
</feature>
<comment type="subcellular location">
    <subcellularLocation>
        <location evidence="1">Cell envelope</location>
    </subcellularLocation>
</comment>
<dbReference type="Pfam" id="PF01297">
    <property type="entry name" value="ZnuA"/>
    <property type="match status" value="1"/>
</dbReference>